<evidence type="ECO:0000256" key="1">
    <source>
        <dbReference type="SAM" id="MobiDB-lite"/>
    </source>
</evidence>
<protein>
    <submittedName>
        <fullName evidence="3">Uncharacterized protein</fullName>
    </submittedName>
</protein>
<accession>A0AA88V237</accession>
<keyword evidence="2" id="KW-0472">Membrane</keyword>
<feature type="transmembrane region" description="Helical" evidence="2">
    <location>
        <begin position="715"/>
        <end position="734"/>
    </location>
</feature>
<evidence type="ECO:0000313" key="4">
    <source>
        <dbReference type="Proteomes" id="UP001188597"/>
    </source>
</evidence>
<comment type="caution">
    <text evidence="3">The sequence shown here is derived from an EMBL/GenBank/DDBJ whole genome shotgun (WGS) entry which is preliminary data.</text>
</comment>
<evidence type="ECO:0000313" key="3">
    <source>
        <dbReference type="EMBL" id="KAK3000282.1"/>
    </source>
</evidence>
<dbReference type="PANTHER" id="PTHR33645:SF2">
    <property type="entry name" value="FAMILY PROTEIN, PUTATIVE (DUF3754)-RELATED"/>
    <property type="match status" value="1"/>
</dbReference>
<name>A0AA88V237_9ASTE</name>
<dbReference type="EMBL" id="JAVXUP010003048">
    <property type="protein sequence ID" value="KAK3000282.1"/>
    <property type="molecule type" value="Genomic_DNA"/>
</dbReference>
<evidence type="ECO:0000256" key="2">
    <source>
        <dbReference type="SAM" id="Phobius"/>
    </source>
</evidence>
<sequence length="864" mass="97510">MMEYGQSVSAASPRPSSYTRCRCFSPKTAAFSSISKTAATASKFATNLKSESSLKKKTQPQAEKQPQSRDGESGGVHVPRQKYIAISKAELLDAILSILESQELVDQFLRLSSCLDSILHAEHKGILEEMRVDYDLTHSIGNKEASNEGSARSEIRFVSEGRDSDATIDRPVGIGSTVDGEDKIETDKPLLSSSALDLRFLWDFPPQNVKKKPFDESRADRGKVNLMRLEVEPEGMVEDVGKRVIMCVMQQWDQFLAQAEFAYNNRVNRSKASGRFRCLSATPRHVLHMVLVPKLPGHSVAVKCLAETIETVEAEVRQKLEESNAKCKLDRWIYLFCKIVCRVAVATRFQRSFVQLLCDAQFKELSATDLMMTSALNTDYLLTLPIYVDWKRASESKAIIFRRGYATERQKGLLLVEKLDYLQSKLLQGIFFLVSKPLRKIGFWLAEAFRSTSQGEDPVNLAKRIKLWLKEMPLFQQSSTFDEQIYQSSLDIDHLSEEDLPIWLAAQKAVTRYEGILSSVGPRGRLLRKLLMWIGFIPSTPEETSRLGSDIAASEPYLGPIFLSRISLSDIWEPASRKFCGNDLWKMVKTGISIIISQSILQTEGHNTLSYRPSGIAKAVLPGSDPNMMEPAFQELILLYTEETGDSKDKAEVPSLQLKIYERIPIPDLPVIFPHKKLSFRILDTVRLDGSTILGLLAFFINYKFENILSSPSAILLDVIAVSALIIYMSRVVLGYKQTVDRYQLLVNRTLFEKTVASGFGSVHFLLDASEQQQYKEAILAYAMLLKARDVQVLCGRSIGDRCERFLYRVFKEKVEMPADKAMDTLMRLGLVKEKAVDGKNGFHAIPCPEAYEILKQRWNSMRN</sequence>
<keyword evidence="4" id="KW-1185">Reference proteome</keyword>
<dbReference type="InterPro" id="IPR022227">
    <property type="entry name" value="DUF3754"/>
</dbReference>
<keyword evidence="2" id="KW-0812">Transmembrane</keyword>
<gene>
    <name evidence="3" type="ORF">RJ639_022670</name>
</gene>
<feature type="region of interest" description="Disordered" evidence="1">
    <location>
        <begin position="45"/>
        <end position="77"/>
    </location>
</feature>
<organism evidence="3 4">
    <name type="scientific">Escallonia herrerae</name>
    <dbReference type="NCBI Taxonomy" id="1293975"/>
    <lineage>
        <taxon>Eukaryota</taxon>
        <taxon>Viridiplantae</taxon>
        <taxon>Streptophyta</taxon>
        <taxon>Embryophyta</taxon>
        <taxon>Tracheophyta</taxon>
        <taxon>Spermatophyta</taxon>
        <taxon>Magnoliopsida</taxon>
        <taxon>eudicotyledons</taxon>
        <taxon>Gunneridae</taxon>
        <taxon>Pentapetalae</taxon>
        <taxon>asterids</taxon>
        <taxon>campanulids</taxon>
        <taxon>Escalloniales</taxon>
        <taxon>Escalloniaceae</taxon>
        <taxon>Escallonia</taxon>
    </lineage>
</organism>
<dbReference type="Proteomes" id="UP001188597">
    <property type="component" value="Unassembled WGS sequence"/>
</dbReference>
<dbReference type="Pfam" id="PF12576">
    <property type="entry name" value="DUF3754"/>
    <property type="match status" value="1"/>
</dbReference>
<reference evidence="3" key="1">
    <citation type="submission" date="2022-12" db="EMBL/GenBank/DDBJ databases">
        <title>Draft genome assemblies for two species of Escallonia (Escalloniales).</title>
        <authorList>
            <person name="Chanderbali A."/>
            <person name="Dervinis C."/>
            <person name="Anghel I."/>
            <person name="Soltis D."/>
            <person name="Soltis P."/>
            <person name="Zapata F."/>
        </authorList>
    </citation>
    <scope>NUCLEOTIDE SEQUENCE</scope>
    <source>
        <strain evidence="3">UCBG64.0493</strain>
        <tissue evidence="3">Leaf</tissue>
    </source>
</reference>
<dbReference type="PANTHER" id="PTHR33645">
    <property type="entry name" value="AMINOPEPTIDASE (DUF3754)"/>
    <property type="match status" value="1"/>
</dbReference>
<proteinExistence type="predicted"/>
<keyword evidence="2" id="KW-1133">Transmembrane helix</keyword>
<dbReference type="AlphaFoldDB" id="A0AA88V237"/>